<evidence type="ECO:0000256" key="5">
    <source>
        <dbReference type="SAM" id="MobiDB-lite"/>
    </source>
</evidence>
<keyword evidence="8" id="KW-1185">Reference proteome</keyword>
<dbReference type="InterPro" id="IPR027417">
    <property type="entry name" value="P-loop_NTPase"/>
</dbReference>
<dbReference type="InterPro" id="IPR011709">
    <property type="entry name" value="DEAD-box_helicase_OB_fold"/>
</dbReference>
<protein>
    <recommendedName>
        <fullName evidence="6">Helicase-associated domain-containing protein</fullName>
    </recommendedName>
</protein>
<dbReference type="Gene3D" id="3.40.50.300">
    <property type="entry name" value="P-loop containing nucleotide triphosphate hydrolases"/>
    <property type="match status" value="2"/>
</dbReference>
<evidence type="ECO:0000313" key="8">
    <source>
        <dbReference type="Proteomes" id="UP000831156"/>
    </source>
</evidence>
<dbReference type="EMBL" id="LT969437">
    <property type="protein sequence ID" value="SOV19910.1"/>
    <property type="molecule type" value="Genomic_DNA"/>
</dbReference>
<dbReference type="PANTHER" id="PTHR18934">
    <property type="entry name" value="ATP-DEPENDENT RNA HELICASE"/>
    <property type="match status" value="1"/>
</dbReference>
<organism evidence="7 8">
    <name type="scientific">Plasmodium gaboni</name>
    <dbReference type="NCBI Taxonomy" id="647221"/>
    <lineage>
        <taxon>Eukaryota</taxon>
        <taxon>Sar</taxon>
        <taxon>Alveolata</taxon>
        <taxon>Apicomplexa</taxon>
        <taxon>Aconoidasida</taxon>
        <taxon>Haemosporida</taxon>
        <taxon>Plasmodiidae</taxon>
        <taxon>Plasmodium</taxon>
        <taxon>Plasmodium (Laverania)</taxon>
    </lineage>
</organism>
<gene>
    <name evidence="7" type="ORF">PGABG01_1474000</name>
</gene>
<keyword evidence="2" id="KW-0378">Hydrolase</keyword>
<evidence type="ECO:0000256" key="2">
    <source>
        <dbReference type="ARBA" id="ARBA00022801"/>
    </source>
</evidence>
<keyword evidence="1" id="KW-0547">Nucleotide-binding</keyword>
<name>A0ABY1UV00_9APIC</name>
<keyword evidence="3" id="KW-0347">Helicase</keyword>
<evidence type="ECO:0000313" key="7">
    <source>
        <dbReference type="EMBL" id="SOV19910.1"/>
    </source>
</evidence>
<feature type="region of interest" description="Disordered" evidence="5">
    <location>
        <begin position="396"/>
        <end position="415"/>
    </location>
</feature>
<feature type="region of interest" description="Disordered" evidence="5">
    <location>
        <begin position="332"/>
        <end position="362"/>
    </location>
</feature>
<evidence type="ECO:0000256" key="1">
    <source>
        <dbReference type="ARBA" id="ARBA00022741"/>
    </source>
</evidence>
<dbReference type="Gene3D" id="1.20.120.1080">
    <property type="match status" value="1"/>
</dbReference>
<dbReference type="SUPFAM" id="SSF52540">
    <property type="entry name" value="P-loop containing nucleoside triphosphate hydrolases"/>
    <property type="match status" value="1"/>
</dbReference>
<dbReference type="PANTHER" id="PTHR18934:SF91">
    <property type="entry name" value="PRE-MRNA-SPLICING FACTOR ATP-DEPENDENT RNA HELICASE PRP16"/>
    <property type="match status" value="1"/>
</dbReference>
<sequence length="973" mass="116552">MKSYSIYNKEQKKELFENFKNEIINLLGVHNIFFLTGKLEFEEVIKLIFILYEKKIHTLNEKSKFCLCFSDDIFINCCYELSKNNLSDFFLFPYVDKNDKENINKKDEYEKEEKKYKDIQQYDEDLYYEKINTCKNDNKIVVIEETKLLEKILLDPLLIQYNIIILTNIYKRHSKTDLILSLLKKIILKRNDLYLFLFSDYFSEQVLHFFISYNDNVWSWKKKNNSLCDDDNEPVDNDYVKEKKDVEGPKKITQKGDNQGNECNIKSNINFVYKDQVNIKRVSNNIYDEEESYDYNKKYSTNLSYDEKCYKYKNELNDHVKNKFYNNKEHIYKKDQHNNRKNRYSVEEKKKKKKKEKDMNSYEEEYGENISNMKLKDIMKKGTGKKKCDFKRNNTLSSDEHTISDHNESRNSTHDNKMKVINSLFENTSMHSLANNNLEVEPESLGQQNIFLNDEEKKKNKEKEICEKENEWKRLINMINKINNNNNNNSNVSVYIFHINHHVHTNIKDDDKNADKKFINSYAQKTDNKKIYYLKERCSNYIETSIKLIKKLFEKNKRNENILIFLNNEYEIDVVRNGLLNKGIDSKYILIIYDINNMNDEFSNSELKNKIILLRDLILYYKKIKNINYIIDTCYMRDEIYNYDMNITNRYTILCNKTKCEERAYISTDSICFRLITIDDYNNLLNDIPLPEILRKDIFYNIFFLKFLGIQNLCSFDFVTAPSLKSLKKCFELFYILKLMDINGNIIIDKKKGLLICSLPLKFRYSIFLINSIEYNCLYEVCVIISMLINEPIFLFNHKNLEKVRTMRLSLMAEESDLLSYYNIFKNFLSVKNKKDFCHSHFLVYKSLKKALHFFNRLKYILKRFGISMKPSGNIKNIFKAVIASFYYNVSKIKNAYEYELLNQTNRGHLFSIDPLSIINEINYMKRKFIVYTDAYTNNSSKFFMKNVTAIDPSWLVEVYPSYFLNKHAQKEI</sequence>
<accession>A0ABY1UV00</accession>
<evidence type="ECO:0000259" key="6">
    <source>
        <dbReference type="SMART" id="SM00847"/>
    </source>
</evidence>
<proteinExistence type="predicted"/>
<feature type="domain" description="Helicase-associated" evidence="6">
    <location>
        <begin position="729"/>
        <end position="822"/>
    </location>
</feature>
<keyword evidence="4" id="KW-0067">ATP-binding</keyword>
<dbReference type="Proteomes" id="UP000831156">
    <property type="component" value="Chromosome 14"/>
</dbReference>
<reference evidence="7" key="1">
    <citation type="submission" date="2016-09" db="EMBL/GenBank/DDBJ databases">
        <authorList>
            <consortium name="Pathogen Informatics"/>
            <person name="Sun Q."/>
            <person name="Inoue M."/>
        </authorList>
    </citation>
    <scope>NUCLEOTIDE SEQUENCE</scope>
</reference>
<evidence type="ECO:0000256" key="4">
    <source>
        <dbReference type="ARBA" id="ARBA00022840"/>
    </source>
</evidence>
<dbReference type="Pfam" id="PF07717">
    <property type="entry name" value="OB_NTP_bind"/>
    <property type="match status" value="1"/>
</dbReference>
<feature type="compositionally biased region" description="Basic and acidic residues" evidence="5">
    <location>
        <begin position="332"/>
        <end position="349"/>
    </location>
</feature>
<dbReference type="InterPro" id="IPR007502">
    <property type="entry name" value="Helicase-assoc_dom"/>
</dbReference>
<dbReference type="SMART" id="SM00847">
    <property type="entry name" value="HA2"/>
    <property type="match status" value="1"/>
</dbReference>
<evidence type="ECO:0000256" key="3">
    <source>
        <dbReference type="ARBA" id="ARBA00022806"/>
    </source>
</evidence>